<protein>
    <submittedName>
        <fullName evidence="15">Putative cytochrome P450 9f2</fullName>
    </submittedName>
</protein>
<dbReference type="STRING" id="48709.A0A1D2M5Y1"/>
<evidence type="ECO:0000256" key="7">
    <source>
        <dbReference type="ARBA" id="ARBA00022824"/>
    </source>
</evidence>
<dbReference type="GO" id="GO:0005789">
    <property type="term" value="C:endoplasmic reticulum membrane"/>
    <property type="evidence" value="ECO:0007669"/>
    <property type="project" value="UniProtKB-SubCell"/>
</dbReference>
<evidence type="ECO:0000256" key="4">
    <source>
        <dbReference type="ARBA" id="ARBA00010617"/>
    </source>
</evidence>
<evidence type="ECO:0000256" key="10">
    <source>
        <dbReference type="ARBA" id="ARBA00023004"/>
    </source>
</evidence>
<dbReference type="PRINTS" id="PR00463">
    <property type="entry name" value="EP450I"/>
</dbReference>
<keyword evidence="9 14" id="KW-0560">Oxidoreductase</keyword>
<dbReference type="GO" id="GO:0005506">
    <property type="term" value="F:iron ion binding"/>
    <property type="evidence" value="ECO:0007669"/>
    <property type="project" value="InterPro"/>
</dbReference>
<dbReference type="Gene3D" id="1.10.630.10">
    <property type="entry name" value="Cytochrome P450"/>
    <property type="match status" value="2"/>
</dbReference>
<dbReference type="Proteomes" id="UP000094527">
    <property type="component" value="Unassembled WGS sequence"/>
</dbReference>
<dbReference type="InterPro" id="IPR036396">
    <property type="entry name" value="Cyt_P450_sf"/>
</dbReference>
<keyword evidence="5 13" id="KW-0349">Heme</keyword>
<keyword evidence="7" id="KW-0256">Endoplasmic reticulum</keyword>
<evidence type="ECO:0000256" key="5">
    <source>
        <dbReference type="ARBA" id="ARBA00022617"/>
    </source>
</evidence>
<dbReference type="EMBL" id="LJIJ01003657">
    <property type="protein sequence ID" value="ODM88387.1"/>
    <property type="molecule type" value="Genomic_DNA"/>
</dbReference>
<evidence type="ECO:0000256" key="6">
    <source>
        <dbReference type="ARBA" id="ARBA00022723"/>
    </source>
</evidence>
<keyword evidence="11 14" id="KW-0503">Monooxygenase</keyword>
<dbReference type="SUPFAM" id="SSF48264">
    <property type="entry name" value="Cytochrome P450"/>
    <property type="match status" value="1"/>
</dbReference>
<reference evidence="15 16" key="1">
    <citation type="journal article" date="2016" name="Genome Biol. Evol.">
        <title>Gene Family Evolution Reflects Adaptation to Soil Environmental Stressors in the Genome of the Collembolan Orchesella cincta.</title>
        <authorList>
            <person name="Faddeeva-Vakhrusheva A."/>
            <person name="Derks M.F."/>
            <person name="Anvar S.Y."/>
            <person name="Agamennone V."/>
            <person name="Suring W."/>
            <person name="Smit S."/>
            <person name="van Straalen N.M."/>
            <person name="Roelofs D."/>
        </authorList>
    </citation>
    <scope>NUCLEOTIDE SEQUENCE [LARGE SCALE GENOMIC DNA]</scope>
    <source>
        <tissue evidence="15">Mixed pool</tissue>
    </source>
</reference>
<dbReference type="InterPro" id="IPR002401">
    <property type="entry name" value="Cyt_P450_E_grp-I"/>
</dbReference>
<dbReference type="InterPro" id="IPR001128">
    <property type="entry name" value="Cyt_P450"/>
</dbReference>
<comment type="similarity">
    <text evidence="4 14">Belongs to the cytochrome P450 family.</text>
</comment>
<evidence type="ECO:0000313" key="15">
    <source>
        <dbReference type="EMBL" id="ODM88387.1"/>
    </source>
</evidence>
<evidence type="ECO:0000256" key="3">
    <source>
        <dbReference type="ARBA" id="ARBA00004406"/>
    </source>
</evidence>
<evidence type="ECO:0000256" key="1">
    <source>
        <dbReference type="ARBA" id="ARBA00001971"/>
    </source>
</evidence>
<keyword evidence="16" id="KW-1185">Reference proteome</keyword>
<evidence type="ECO:0000256" key="11">
    <source>
        <dbReference type="ARBA" id="ARBA00023033"/>
    </source>
</evidence>
<sequence length="391" mass="44102">MGSDKFCGISELGNNLVLIKDMELMKKILIKDFDHFVDRREFFTDAEISVKKMLPSLEGKIRRMMDYFNSVAKEWVASFTEKANASPDGSVSIEALKSVNQYTLDVIASAVFGFQAGTIKDPKSQFAKMASRFSDLTRWQLIKFVVTVQFPKIVNMLQMKIIDAEALAFFERILDQGLKARMSGAPQNEMTFSSCCSTSNAITFAAYALAVHQDVQDKLRNEVSKIVKEDGSLDYDELSTLVYLDMVICGYKEISNGGRLDRKCTRDYKKRVRAFFTKDSILIIPVNAIHNDPQYYDNPDKFDPSIFSPDKKAQRNTYAYLPFGSGPRNCIGMRFALIETKAGVAHLVNSFRIEPTKKTPIPLTGYYAGFALHPPKGLELKLTPLKMSIKL</sequence>
<dbReference type="InterPro" id="IPR050476">
    <property type="entry name" value="Insect_CytP450_Detox"/>
</dbReference>
<evidence type="ECO:0000256" key="13">
    <source>
        <dbReference type="PIRSR" id="PIRSR602401-1"/>
    </source>
</evidence>
<accession>A0A1D2M5Y1</accession>
<evidence type="ECO:0000256" key="8">
    <source>
        <dbReference type="ARBA" id="ARBA00022848"/>
    </source>
</evidence>
<keyword evidence="12" id="KW-0472">Membrane</keyword>
<dbReference type="GO" id="GO:0004497">
    <property type="term" value="F:monooxygenase activity"/>
    <property type="evidence" value="ECO:0007669"/>
    <property type="project" value="UniProtKB-KW"/>
</dbReference>
<dbReference type="PROSITE" id="PS00086">
    <property type="entry name" value="CYTOCHROME_P450"/>
    <property type="match status" value="1"/>
</dbReference>
<keyword evidence="10 13" id="KW-0408">Iron</keyword>
<evidence type="ECO:0000256" key="14">
    <source>
        <dbReference type="RuleBase" id="RU000461"/>
    </source>
</evidence>
<comment type="caution">
    <text evidence="15">The sequence shown here is derived from an EMBL/GenBank/DDBJ whole genome shotgun (WGS) entry which is preliminary data.</text>
</comment>
<evidence type="ECO:0000313" key="16">
    <source>
        <dbReference type="Proteomes" id="UP000094527"/>
    </source>
</evidence>
<keyword evidence="6 13" id="KW-0479">Metal-binding</keyword>
<gene>
    <name evidence="15" type="ORF">Ocin01_18295</name>
</gene>
<evidence type="ECO:0000256" key="9">
    <source>
        <dbReference type="ARBA" id="ARBA00023002"/>
    </source>
</evidence>
<feature type="binding site" description="axial binding residue" evidence="13">
    <location>
        <position position="330"/>
    </location>
    <ligand>
        <name>heme</name>
        <dbReference type="ChEBI" id="CHEBI:30413"/>
    </ligand>
    <ligandPart>
        <name>Fe</name>
        <dbReference type="ChEBI" id="CHEBI:18248"/>
    </ligandPart>
</feature>
<evidence type="ECO:0000256" key="2">
    <source>
        <dbReference type="ARBA" id="ARBA00004174"/>
    </source>
</evidence>
<evidence type="ECO:0000256" key="12">
    <source>
        <dbReference type="ARBA" id="ARBA00023136"/>
    </source>
</evidence>
<comment type="subcellular location">
    <subcellularLocation>
        <location evidence="3">Endoplasmic reticulum membrane</location>
        <topology evidence="3">Peripheral membrane protein</topology>
    </subcellularLocation>
    <subcellularLocation>
        <location evidence="2">Microsome membrane</location>
        <topology evidence="2">Peripheral membrane protein</topology>
    </subcellularLocation>
</comment>
<dbReference type="PANTHER" id="PTHR24292">
    <property type="entry name" value="CYTOCHROME P450"/>
    <property type="match status" value="1"/>
</dbReference>
<comment type="cofactor">
    <cofactor evidence="1 13">
        <name>heme</name>
        <dbReference type="ChEBI" id="CHEBI:30413"/>
    </cofactor>
</comment>
<dbReference type="OrthoDB" id="2789670at2759"/>
<dbReference type="InterPro" id="IPR017972">
    <property type="entry name" value="Cyt_P450_CS"/>
</dbReference>
<proteinExistence type="inferred from homology"/>
<keyword evidence="8" id="KW-0492">Microsome</keyword>
<dbReference type="GO" id="GO:0016705">
    <property type="term" value="F:oxidoreductase activity, acting on paired donors, with incorporation or reduction of molecular oxygen"/>
    <property type="evidence" value="ECO:0007669"/>
    <property type="project" value="InterPro"/>
</dbReference>
<dbReference type="Pfam" id="PF00067">
    <property type="entry name" value="p450"/>
    <property type="match status" value="2"/>
</dbReference>
<dbReference type="PANTHER" id="PTHR24292:SF102">
    <property type="entry name" value="CYTOCHROME P450 FAMILY-RELATED"/>
    <property type="match status" value="1"/>
</dbReference>
<dbReference type="GO" id="GO:0020037">
    <property type="term" value="F:heme binding"/>
    <property type="evidence" value="ECO:0007669"/>
    <property type="project" value="InterPro"/>
</dbReference>
<organism evidence="15 16">
    <name type="scientific">Orchesella cincta</name>
    <name type="common">Springtail</name>
    <name type="synonym">Podura cincta</name>
    <dbReference type="NCBI Taxonomy" id="48709"/>
    <lineage>
        <taxon>Eukaryota</taxon>
        <taxon>Metazoa</taxon>
        <taxon>Ecdysozoa</taxon>
        <taxon>Arthropoda</taxon>
        <taxon>Hexapoda</taxon>
        <taxon>Collembola</taxon>
        <taxon>Entomobryomorpha</taxon>
        <taxon>Entomobryoidea</taxon>
        <taxon>Orchesellidae</taxon>
        <taxon>Orchesellinae</taxon>
        <taxon>Orchesella</taxon>
    </lineage>
</organism>
<dbReference type="AlphaFoldDB" id="A0A1D2M5Y1"/>
<name>A0A1D2M5Y1_ORCCI</name>